<sequence>MPVQHSPPARQKRPQAFLTQTAGAPLDSTPAVSQLRAQLDRGPIVEGAAPSRKEGRGPRRSSSFSGVVGRFPGILWTTFKGPGEDGEEEEENSVEEEESDVTEGVPAPVGASQGTGGPTVAQSNKPVSHQSEPSLLAIMQQMTQSMANIQAASSYESSIPQAFKNPSKKAPECFEWTQPFKVRIFIQYCQFIFHNGPENLSLDRKKVLYATSFLIGRAAKWIELLSFRSHQSRLKLSSKFLAVI</sequence>
<gene>
    <name evidence="2" type="ORF">O181_022423</name>
</gene>
<reference evidence="2" key="1">
    <citation type="submission" date="2021-03" db="EMBL/GenBank/DDBJ databases">
        <title>Draft genome sequence of rust myrtle Austropuccinia psidii MF-1, a brazilian biotype.</title>
        <authorList>
            <person name="Quecine M.C."/>
            <person name="Pachon D.M.R."/>
            <person name="Bonatelli M.L."/>
            <person name="Correr F.H."/>
            <person name="Franceschini L.M."/>
            <person name="Leite T.F."/>
            <person name="Margarido G.R.A."/>
            <person name="Almeida C.A."/>
            <person name="Ferrarezi J.A."/>
            <person name="Labate C.A."/>
        </authorList>
    </citation>
    <scope>NUCLEOTIDE SEQUENCE</scope>
    <source>
        <strain evidence="2">MF-1</strain>
    </source>
</reference>
<protein>
    <recommendedName>
        <fullName evidence="4">DUF4939 domain-containing protein</fullName>
    </recommendedName>
</protein>
<dbReference type="AlphaFoldDB" id="A0A9Q3GWB9"/>
<proteinExistence type="predicted"/>
<accession>A0A9Q3GWB9</accession>
<name>A0A9Q3GWB9_9BASI</name>
<keyword evidence="3" id="KW-1185">Reference proteome</keyword>
<evidence type="ECO:0000313" key="3">
    <source>
        <dbReference type="Proteomes" id="UP000765509"/>
    </source>
</evidence>
<feature type="compositionally biased region" description="Polar residues" evidence="1">
    <location>
        <begin position="120"/>
        <end position="129"/>
    </location>
</feature>
<feature type="region of interest" description="Disordered" evidence="1">
    <location>
        <begin position="1"/>
        <end position="129"/>
    </location>
</feature>
<evidence type="ECO:0000313" key="2">
    <source>
        <dbReference type="EMBL" id="MBW0482708.1"/>
    </source>
</evidence>
<dbReference type="Proteomes" id="UP000765509">
    <property type="component" value="Unassembled WGS sequence"/>
</dbReference>
<feature type="compositionally biased region" description="Low complexity" evidence="1">
    <location>
        <begin position="60"/>
        <end position="73"/>
    </location>
</feature>
<evidence type="ECO:0008006" key="4">
    <source>
        <dbReference type="Google" id="ProtNLM"/>
    </source>
</evidence>
<evidence type="ECO:0000256" key="1">
    <source>
        <dbReference type="SAM" id="MobiDB-lite"/>
    </source>
</evidence>
<comment type="caution">
    <text evidence="2">The sequence shown here is derived from an EMBL/GenBank/DDBJ whole genome shotgun (WGS) entry which is preliminary data.</text>
</comment>
<feature type="compositionally biased region" description="Acidic residues" evidence="1">
    <location>
        <begin position="84"/>
        <end position="101"/>
    </location>
</feature>
<organism evidence="2 3">
    <name type="scientific">Austropuccinia psidii MF-1</name>
    <dbReference type="NCBI Taxonomy" id="1389203"/>
    <lineage>
        <taxon>Eukaryota</taxon>
        <taxon>Fungi</taxon>
        <taxon>Dikarya</taxon>
        <taxon>Basidiomycota</taxon>
        <taxon>Pucciniomycotina</taxon>
        <taxon>Pucciniomycetes</taxon>
        <taxon>Pucciniales</taxon>
        <taxon>Sphaerophragmiaceae</taxon>
        <taxon>Austropuccinia</taxon>
    </lineage>
</organism>
<dbReference type="EMBL" id="AVOT02006898">
    <property type="protein sequence ID" value="MBW0482708.1"/>
    <property type="molecule type" value="Genomic_DNA"/>
</dbReference>